<dbReference type="EMBL" id="UHJJ01000008">
    <property type="protein sequence ID" value="SUQ14900.1"/>
    <property type="molecule type" value="Genomic_DNA"/>
</dbReference>
<dbReference type="PANTHER" id="PTHR43649">
    <property type="entry name" value="ARABINOSE-BINDING PROTEIN-RELATED"/>
    <property type="match status" value="1"/>
</dbReference>
<gene>
    <name evidence="2" type="ORF">SAMN05216529_108125</name>
</gene>
<protein>
    <submittedName>
        <fullName evidence="2">ABC-type glycerol-3-phosphate transport system, substrate-binding protein</fullName>
    </submittedName>
</protein>
<proteinExistence type="predicted"/>
<keyword evidence="1" id="KW-0472">Membrane</keyword>
<evidence type="ECO:0000313" key="3">
    <source>
        <dbReference type="Proteomes" id="UP000254051"/>
    </source>
</evidence>
<dbReference type="PANTHER" id="PTHR43649:SF12">
    <property type="entry name" value="DIACETYLCHITOBIOSE BINDING PROTEIN DASA"/>
    <property type="match status" value="1"/>
</dbReference>
<dbReference type="RefSeq" id="WP_181392847.1">
    <property type="nucleotide sequence ID" value="NZ_QGDS01000008.1"/>
</dbReference>
<dbReference type="SUPFAM" id="SSF53850">
    <property type="entry name" value="Periplasmic binding protein-like II"/>
    <property type="match status" value="1"/>
</dbReference>
<feature type="transmembrane region" description="Helical" evidence="1">
    <location>
        <begin position="12"/>
        <end position="34"/>
    </location>
</feature>
<reference evidence="3" key="1">
    <citation type="submission" date="2017-07" db="EMBL/GenBank/DDBJ databases">
        <authorList>
            <person name="Varghese N."/>
            <person name="Submissions S."/>
        </authorList>
    </citation>
    <scope>NUCLEOTIDE SEQUENCE [LARGE SCALE GENOMIC DNA]</scope>
    <source>
        <strain evidence="3">NLAE-zl-C134</strain>
    </source>
</reference>
<keyword evidence="1" id="KW-0812">Transmembrane</keyword>
<accession>A0A315ZUM6</accession>
<dbReference type="InterPro" id="IPR006059">
    <property type="entry name" value="SBP"/>
</dbReference>
<organism evidence="2 3">
    <name type="scientific">Faecalicatena contorta</name>
    <dbReference type="NCBI Taxonomy" id="39482"/>
    <lineage>
        <taxon>Bacteria</taxon>
        <taxon>Bacillati</taxon>
        <taxon>Bacillota</taxon>
        <taxon>Clostridia</taxon>
        <taxon>Lachnospirales</taxon>
        <taxon>Lachnospiraceae</taxon>
        <taxon>Faecalicatena</taxon>
    </lineage>
</organism>
<dbReference type="Gene3D" id="3.40.190.10">
    <property type="entry name" value="Periplasmic binding protein-like II"/>
    <property type="match status" value="2"/>
</dbReference>
<keyword evidence="1" id="KW-1133">Transmembrane helix</keyword>
<sequence>MQNTKNYQKFGVLILSLITLLIFINIVYTALISIQKTNMPVSESKTISILTWKPIPTIIIDGFHKQYPGYYLNIERYPKTNYISFLNSKLQTDASVDLVEIPVEFYKDYINSDFLTPVTDISMLSRFWNEPVDFLKSVSGTKEIYGIPYQSDFQEFWYNQAIFEKYDLDPPNNIPNFYKACEVLSQANIPPLAIGLSDCRTAQNFLSALISEPALKGTSADEKTSIINAYQMLHKNYLNDTLFSMSNEQAFAAFLDSSYAMAFTSEDVTSQLSDSIMQKIDIQVTGIYIQNEDQTYVMGSPVDSVLCISSHSSNQDMCLEFLDYYTRYDTVKSYIDETKSTTNIQEYTINSSISKEWEQMRLSIPYPGWNNYHVSSFHSDNGKETLAQKLLCNIITPDEYIQQIQSGGGRNEAIR</sequence>
<keyword evidence="3" id="KW-1185">Reference proteome</keyword>
<dbReference type="Proteomes" id="UP000254051">
    <property type="component" value="Unassembled WGS sequence"/>
</dbReference>
<dbReference type="Pfam" id="PF13416">
    <property type="entry name" value="SBP_bac_8"/>
    <property type="match status" value="1"/>
</dbReference>
<dbReference type="InterPro" id="IPR050490">
    <property type="entry name" value="Bact_solute-bd_prot1"/>
</dbReference>
<dbReference type="AlphaFoldDB" id="A0A315ZUM6"/>
<evidence type="ECO:0000313" key="2">
    <source>
        <dbReference type="EMBL" id="SUQ14900.1"/>
    </source>
</evidence>
<evidence type="ECO:0000256" key="1">
    <source>
        <dbReference type="SAM" id="Phobius"/>
    </source>
</evidence>
<name>A0A315ZUM6_9FIRM</name>